<dbReference type="OrthoDB" id="3005703at2759"/>
<accession>A0A0H2RJ09</accession>
<feature type="domain" description="XPG-I" evidence="1">
    <location>
        <begin position="1"/>
        <end position="67"/>
    </location>
</feature>
<dbReference type="Gene3D" id="3.40.50.1010">
    <property type="entry name" value="5'-nuclease"/>
    <property type="match status" value="1"/>
</dbReference>
<dbReference type="PANTHER" id="PTHR11081">
    <property type="entry name" value="FLAP ENDONUCLEASE FAMILY MEMBER"/>
    <property type="match status" value="1"/>
</dbReference>
<evidence type="ECO:0000313" key="3">
    <source>
        <dbReference type="Proteomes" id="UP000053477"/>
    </source>
</evidence>
<dbReference type="InterPro" id="IPR006084">
    <property type="entry name" value="XPG/Rad2"/>
</dbReference>
<dbReference type="PANTHER" id="PTHR11081:SF75">
    <property type="entry name" value="ENDONUCLEASE, PUTATIVE (AFU_ORTHOLOGUE AFUA_3G13260)-RELATED"/>
    <property type="match status" value="1"/>
</dbReference>
<feature type="non-terminal residue" evidence="2">
    <location>
        <position position="1"/>
    </location>
</feature>
<dbReference type="GO" id="GO:0006281">
    <property type="term" value="P:DNA repair"/>
    <property type="evidence" value="ECO:0007669"/>
    <property type="project" value="UniProtKB-ARBA"/>
</dbReference>
<dbReference type="STRING" id="27342.A0A0H2RJ09"/>
<proteinExistence type="predicted"/>
<feature type="non-terminal residue" evidence="2">
    <location>
        <position position="237"/>
    </location>
</feature>
<name>A0A0H2RJ09_9AGAM</name>
<dbReference type="SUPFAM" id="SSF88723">
    <property type="entry name" value="PIN domain-like"/>
    <property type="match status" value="1"/>
</dbReference>
<dbReference type="InterPro" id="IPR029060">
    <property type="entry name" value="PIN-like_dom_sf"/>
</dbReference>
<dbReference type="GO" id="GO:0017108">
    <property type="term" value="F:5'-flap endonuclease activity"/>
    <property type="evidence" value="ECO:0007669"/>
    <property type="project" value="TreeGrafter"/>
</dbReference>
<gene>
    <name evidence="2" type="ORF">SCHPADRAFT_793730</name>
</gene>
<dbReference type="InParanoid" id="A0A0H2RJ09"/>
<dbReference type="Pfam" id="PF00867">
    <property type="entry name" value="XPG_I"/>
    <property type="match status" value="1"/>
</dbReference>
<dbReference type="InterPro" id="IPR006086">
    <property type="entry name" value="XPG-I_dom"/>
</dbReference>
<dbReference type="AlphaFoldDB" id="A0A0H2RJ09"/>
<dbReference type="SUPFAM" id="SSF47807">
    <property type="entry name" value="5' to 3' exonuclease, C-terminal subdomain"/>
    <property type="match status" value="1"/>
</dbReference>
<dbReference type="InterPro" id="IPR036279">
    <property type="entry name" value="5-3_exonuclease_C_sf"/>
</dbReference>
<organism evidence="2 3">
    <name type="scientific">Schizopora paradoxa</name>
    <dbReference type="NCBI Taxonomy" id="27342"/>
    <lineage>
        <taxon>Eukaryota</taxon>
        <taxon>Fungi</taxon>
        <taxon>Dikarya</taxon>
        <taxon>Basidiomycota</taxon>
        <taxon>Agaricomycotina</taxon>
        <taxon>Agaricomycetes</taxon>
        <taxon>Hymenochaetales</taxon>
        <taxon>Schizoporaceae</taxon>
        <taxon>Schizopora</taxon>
    </lineage>
</organism>
<reference evidence="2 3" key="1">
    <citation type="submission" date="2015-04" db="EMBL/GenBank/DDBJ databases">
        <title>Complete genome sequence of Schizopora paradoxa KUC8140, a cosmopolitan wood degrader in East Asia.</title>
        <authorList>
            <consortium name="DOE Joint Genome Institute"/>
            <person name="Min B."/>
            <person name="Park H."/>
            <person name="Jang Y."/>
            <person name="Kim J.-J."/>
            <person name="Kim K.H."/>
            <person name="Pangilinan J."/>
            <person name="Lipzen A."/>
            <person name="Riley R."/>
            <person name="Grigoriev I.V."/>
            <person name="Spatafora J.W."/>
            <person name="Choi I.-G."/>
        </authorList>
    </citation>
    <scope>NUCLEOTIDE SEQUENCE [LARGE SCALE GENOMIC DNA]</scope>
    <source>
        <strain evidence="2 3">KUC8140</strain>
    </source>
</reference>
<dbReference type="Proteomes" id="UP000053477">
    <property type="component" value="Unassembled WGS sequence"/>
</dbReference>
<protein>
    <recommendedName>
        <fullName evidence="1">XPG-I domain-containing protein</fullName>
    </recommendedName>
</protein>
<sequence length="237" mass="26163">APGEALAELATMNSLSYIDAVMSEDSDALCYGAEKLVRRVDFTNHEGTIPVDCVPVRELRDANDFSITRGTLLLMALLSGGENLEPGVEGCELSVALMLGREGFGDRLVNAVTSLSGIKLERFLANWRKRIKYELETNNSGLLDKVYNTVAFRITNSWPSVDVIKMYLQPITSLSFGKSFQPASRSSAQLGELARLCEFHFSIPTIGLLKVFEERIWHGLVVDALLQCNKKAICAEE</sequence>
<keyword evidence="3" id="KW-1185">Reference proteome</keyword>
<evidence type="ECO:0000259" key="1">
    <source>
        <dbReference type="SMART" id="SM00484"/>
    </source>
</evidence>
<dbReference type="SMART" id="SM00484">
    <property type="entry name" value="XPGI"/>
    <property type="match status" value="1"/>
</dbReference>
<dbReference type="EMBL" id="KQ086423">
    <property type="protein sequence ID" value="KLO04826.1"/>
    <property type="molecule type" value="Genomic_DNA"/>
</dbReference>
<evidence type="ECO:0000313" key="2">
    <source>
        <dbReference type="EMBL" id="KLO04826.1"/>
    </source>
</evidence>